<reference evidence="4" key="1">
    <citation type="journal article" date="2017" name="Nat. Ecol. Evol.">
        <title>Genome expansion and lineage-specific genetic innovations in the forest pathogenic fungi Armillaria.</title>
        <authorList>
            <person name="Sipos G."/>
            <person name="Prasanna A.N."/>
            <person name="Walter M.C."/>
            <person name="O'Connor E."/>
            <person name="Balint B."/>
            <person name="Krizsan K."/>
            <person name="Kiss B."/>
            <person name="Hess J."/>
            <person name="Varga T."/>
            <person name="Slot J."/>
            <person name="Riley R."/>
            <person name="Boka B."/>
            <person name="Rigling D."/>
            <person name="Barry K."/>
            <person name="Lee J."/>
            <person name="Mihaltcheva S."/>
            <person name="LaButti K."/>
            <person name="Lipzen A."/>
            <person name="Waldron R."/>
            <person name="Moloney N.M."/>
            <person name="Sperisen C."/>
            <person name="Kredics L."/>
            <person name="Vagvoelgyi C."/>
            <person name="Patrignani A."/>
            <person name="Fitzpatrick D."/>
            <person name="Nagy I."/>
            <person name="Doyle S."/>
            <person name="Anderson J.B."/>
            <person name="Grigoriev I.V."/>
            <person name="Gueldener U."/>
            <person name="Muensterkoetter M."/>
            <person name="Nagy L.G."/>
        </authorList>
    </citation>
    <scope>NUCLEOTIDE SEQUENCE [LARGE SCALE GENOMIC DNA]</scope>
    <source>
        <strain evidence="4">C18/9</strain>
    </source>
</reference>
<feature type="compositionally biased region" description="Low complexity" evidence="2">
    <location>
        <begin position="122"/>
        <end position="136"/>
    </location>
</feature>
<keyword evidence="1" id="KW-0175">Coiled coil</keyword>
<organism evidence="3 4">
    <name type="scientific">Armillaria ostoyae</name>
    <name type="common">Armillaria root rot fungus</name>
    <dbReference type="NCBI Taxonomy" id="47428"/>
    <lineage>
        <taxon>Eukaryota</taxon>
        <taxon>Fungi</taxon>
        <taxon>Dikarya</taxon>
        <taxon>Basidiomycota</taxon>
        <taxon>Agaricomycotina</taxon>
        <taxon>Agaricomycetes</taxon>
        <taxon>Agaricomycetidae</taxon>
        <taxon>Agaricales</taxon>
        <taxon>Marasmiineae</taxon>
        <taxon>Physalacriaceae</taxon>
        <taxon>Armillaria</taxon>
    </lineage>
</organism>
<name>A0A284QM34_ARMOS</name>
<feature type="region of interest" description="Disordered" evidence="2">
    <location>
        <begin position="86"/>
        <end position="192"/>
    </location>
</feature>
<dbReference type="Proteomes" id="UP000219338">
    <property type="component" value="Unassembled WGS sequence"/>
</dbReference>
<dbReference type="OMA" id="NPERYSH"/>
<evidence type="ECO:0000256" key="1">
    <source>
        <dbReference type="SAM" id="Coils"/>
    </source>
</evidence>
<proteinExistence type="predicted"/>
<evidence type="ECO:0000313" key="3">
    <source>
        <dbReference type="EMBL" id="SJK97517.1"/>
    </source>
</evidence>
<keyword evidence="4" id="KW-1185">Reference proteome</keyword>
<evidence type="ECO:0000313" key="4">
    <source>
        <dbReference type="Proteomes" id="UP000219338"/>
    </source>
</evidence>
<feature type="compositionally biased region" description="Basic and acidic residues" evidence="2">
    <location>
        <begin position="110"/>
        <end position="119"/>
    </location>
</feature>
<protein>
    <submittedName>
        <fullName evidence="3">Uncharacterized protein</fullName>
    </submittedName>
</protein>
<sequence>MFMSPKKHMVKPGSKVDVTCHCNVPAKRLVSHTKDNPERYSHNRVQLKFTYSMPPALSSVATRIKVILALAISLASYGAFTWEDSLVSPDSQPTPSTPLKRLTSDLDAPYQEKRPRLDDNPTQSTQASTQSSSQSAIEHDVFSASQSQSQPKAEYTLTPVPMLKGEEESGLPTPSNFQRDGSPSQTGTHTPSTTLDLMINELKELQGQIHTLERQKIAAEKERDARSRKLEYLAAENKRLNESFQSVQSDLADHKNTVRALNAALLQYSQDSRSPGRDAR</sequence>
<gene>
    <name evidence="3" type="ORF">ARMOST_00769</name>
</gene>
<dbReference type="EMBL" id="FUEG01000001">
    <property type="protein sequence ID" value="SJK97517.1"/>
    <property type="molecule type" value="Genomic_DNA"/>
</dbReference>
<accession>A0A284QM34</accession>
<feature type="coiled-coil region" evidence="1">
    <location>
        <begin position="195"/>
        <end position="222"/>
    </location>
</feature>
<evidence type="ECO:0000256" key="2">
    <source>
        <dbReference type="SAM" id="MobiDB-lite"/>
    </source>
</evidence>
<dbReference type="OrthoDB" id="3000312at2759"/>
<dbReference type="AlphaFoldDB" id="A0A284QM34"/>
<feature type="compositionally biased region" description="Polar residues" evidence="2">
    <location>
        <begin position="172"/>
        <end position="192"/>
    </location>
</feature>